<dbReference type="SUPFAM" id="SSF48056">
    <property type="entry name" value="Di-copper centre-containing domain"/>
    <property type="match status" value="1"/>
</dbReference>
<evidence type="ECO:0000256" key="9">
    <source>
        <dbReference type="ARBA" id="ARBA00048233"/>
    </source>
</evidence>
<dbReference type="InterPro" id="IPR008922">
    <property type="entry name" value="Di-copper_centre_dom_sf"/>
</dbReference>
<evidence type="ECO:0000256" key="8">
    <source>
        <dbReference type="ARBA" id="ARBA00023101"/>
    </source>
</evidence>
<keyword evidence="5" id="KW-0560">Oxidoreductase</keyword>
<dbReference type="AlphaFoldDB" id="A0A8H7IQP6"/>
<keyword evidence="4" id="KW-0479">Metal-binding</keyword>
<dbReference type="PRINTS" id="PR00092">
    <property type="entry name" value="TYROSINASE"/>
</dbReference>
<dbReference type="GO" id="GO:0042438">
    <property type="term" value="P:melanin biosynthetic process"/>
    <property type="evidence" value="ECO:0007669"/>
    <property type="project" value="UniProtKB-KW"/>
</dbReference>
<comment type="caution">
    <text evidence="14">The sequence shown here is derived from an EMBL/GenBank/DDBJ whole genome shotgun (WGS) entry which is preliminary data.</text>
</comment>
<evidence type="ECO:0000256" key="4">
    <source>
        <dbReference type="ARBA" id="ARBA00022723"/>
    </source>
</evidence>
<sequence>MAPTTLETAQDDGVVIGLKSLSNVEQRLEIDELLVEHPNVFNLFLLALERLQQDQSKMGYFKIAGIHGLPTENWDNVQGDTEEVGGYCTHGFNLFPTWHRPYLAMMEQTIYNTAGEIAKEFKDQKYLKAAKQFRLPYWDYFKPREQKDVVFTRPNGTKATFPYDFRLPEVLKQDKLMVYRPGNEEQLEPMDNPLKSFRFPKKGNIPLSQWQVMEDSAKADGATFTLPQDHTVRHALDHGNGKDNFEELDTVLNKAREQMVITMLDLLEVPHYGVYDYFATTGPSLEEPDPNAPSGSLEGFHDTYHGHIGGAGHMSRIPVAAFDPVFWLHHCNIDRIFAVWQATHDKYITDGPSYPNAATNLYPFRYIDKASGKMWTSATARNHTDFGYTYPDLVNKPNRQAILKDFDANYRWSLPRKARMDNKLVVPKDMQPNNRQVVAAQVFDYTAAELVGGAVRQAAPKIMEAAGRVANTGFATTASAGHGPPGGPEHVPSFDRGHEILKDEPEGSKLVLQWYIDTVVNKTALNGSFTIFFFLGPRSEIPSNPNQWQSSHILAGTTHIFSAPREACDNCALQEQHGHRVTGTTAIKPILLDYIEAGQLQSLSPRDVVPFLKKELVWRVADVNRQQKDPARVEGLRVDVSATVSVLRPDSTIPRFKEPLTFPEVTEGRSGGDPV</sequence>
<protein>
    <recommendedName>
        <fullName evidence="3">tyrosinase</fullName>
        <ecNumber evidence="3">1.14.18.1</ecNumber>
    </recommendedName>
</protein>
<feature type="domain" description="Tyrosinase copper-binding" evidence="13">
    <location>
        <begin position="323"/>
        <end position="334"/>
    </location>
</feature>
<gene>
    <name evidence="14" type="ORF">BFW01_g450</name>
</gene>
<dbReference type="PANTHER" id="PTHR11474">
    <property type="entry name" value="TYROSINASE FAMILY MEMBER"/>
    <property type="match status" value="1"/>
</dbReference>
<dbReference type="PANTHER" id="PTHR11474:SF76">
    <property type="entry name" value="SHKT DOMAIN-CONTAINING PROTEIN"/>
    <property type="match status" value="1"/>
</dbReference>
<comment type="catalytic activity">
    <reaction evidence="9">
        <text>2 L-dopa + O2 = 2 L-dopaquinone + 2 H2O</text>
        <dbReference type="Rhea" id="RHEA:34287"/>
        <dbReference type="ChEBI" id="CHEBI:15377"/>
        <dbReference type="ChEBI" id="CHEBI:15379"/>
        <dbReference type="ChEBI" id="CHEBI:57504"/>
        <dbReference type="ChEBI" id="CHEBI:57924"/>
        <dbReference type="EC" id="1.14.18.1"/>
    </reaction>
</comment>
<name>A0A8H7IQP6_9PEZI</name>
<feature type="domain" description="Tyrosinase copper-binding" evidence="12">
    <location>
        <begin position="90"/>
        <end position="107"/>
    </location>
</feature>
<keyword evidence="8" id="KW-0470">Melanin biosynthesis</keyword>
<evidence type="ECO:0000313" key="15">
    <source>
        <dbReference type="Proteomes" id="UP000627934"/>
    </source>
</evidence>
<dbReference type="EMBL" id="MDYX01000037">
    <property type="protein sequence ID" value="KAF9630269.1"/>
    <property type="molecule type" value="Genomic_DNA"/>
</dbReference>
<dbReference type="InterPro" id="IPR041640">
    <property type="entry name" value="Tyrosinase_C"/>
</dbReference>
<keyword evidence="7" id="KW-0503">Monooxygenase</keyword>
<comment type="catalytic activity">
    <reaction evidence="10">
        <text>L-tyrosine + O2 = L-dopaquinone + H2O</text>
        <dbReference type="Rhea" id="RHEA:18117"/>
        <dbReference type="ChEBI" id="CHEBI:15377"/>
        <dbReference type="ChEBI" id="CHEBI:15379"/>
        <dbReference type="ChEBI" id="CHEBI:57924"/>
        <dbReference type="ChEBI" id="CHEBI:58315"/>
        <dbReference type="EC" id="1.14.18.1"/>
    </reaction>
</comment>
<reference evidence="14" key="2">
    <citation type="journal article" date="2018" name="DNA Res.">
        <title>Comparative genome and transcriptome analyses reveal adaptations to opportunistic infections in woody plant degrading pathogens of Botryosphaeriaceae.</title>
        <authorList>
            <person name="Yan J.Y."/>
            <person name="Zhao W.S."/>
            <person name="Chen Z."/>
            <person name="Xing Q.K."/>
            <person name="Zhang W."/>
            <person name="Chethana K.W.T."/>
            <person name="Xue M.F."/>
            <person name="Xu J.P."/>
            <person name="Phillips A.J.L."/>
            <person name="Wang Y."/>
            <person name="Liu J.H."/>
            <person name="Liu M."/>
            <person name="Zhou Y."/>
            <person name="Jayawardena R.S."/>
            <person name="Manawasinghe I.S."/>
            <person name="Huang J.B."/>
            <person name="Qiao G.H."/>
            <person name="Fu C.Y."/>
            <person name="Guo F.F."/>
            <person name="Dissanayake A.J."/>
            <person name="Peng Y.L."/>
            <person name="Hyde K.D."/>
            <person name="Li X.H."/>
        </authorList>
    </citation>
    <scope>NUCLEOTIDE SEQUENCE</scope>
    <source>
        <strain evidence="14">CSS-01s</strain>
    </source>
</reference>
<dbReference type="Pfam" id="PF00264">
    <property type="entry name" value="Tyrosinase"/>
    <property type="match status" value="1"/>
</dbReference>
<evidence type="ECO:0000256" key="6">
    <source>
        <dbReference type="ARBA" id="ARBA00023008"/>
    </source>
</evidence>
<dbReference type="Gene3D" id="1.10.1280.10">
    <property type="entry name" value="Di-copper center containing domain from catechol oxidase"/>
    <property type="match status" value="1"/>
</dbReference>
<organism evidence="14 15">
    <name type="scientific">Lasiodiplodia theobromae</name>
    <dbReference type="NCBI Taxonomy" id="45133"/>
    <lineage>
        <taxon>Eukaryota</taxon>
        <taxon>Fungi</taxon>
        <taxon>Dikarya</taxon>
        <taxon>Ascomycota</taxon>
        <taxon>Pezizomycotina</taxon>
        <taxon>Dothideomycetes</taxon>
        <taxon>Dothideomycetes incertae sedis</taxon>
        <taxon>Botryosphaeriales</taxon>
        <taxon>Botryosphaeriaceae</taxon>
        <taxon>Lasiodiplodia</taxon>
    </lineage>
</organism>
<evidence type="ECO:0000256" key="11">
    <source>
        <dbReference type="SAM" id="MobiDB-lite"/>
    </source>
</evidence>
<dbReference type="Proteomes" id="UP000627934">
    <property type="component" value="Unassembled WGS sequence"/>
</dbReference>
<comment type="cofactor">
    <cofactor evidence="1">
        <name>Cu(2+)</name>
        <dbReference type="ChEBI" id="CHEBI:29036"/>
    </cofactor>
</comment>
<evidence type="ECO:0000259" key="12">
    <source>
        <dbReference type="PROSITE" id="PS00497"/>
    </source>
</evidence>
<evidence type="ECO:0000259" key="13">
    <source>
        <dbReference type="PROSITE" id="PS00498"/>
    </source>
</evidence>
<evidence type="ECO:0000256" key="3">
    <source>
        <dbReference type="ARBA" id="ARBA00011906"/>
    </source>
</evidence>
<evidence type="ECO:0000256" key="5">
    <source>
        <dbReference type="ARBA" id="ARBA00023002"/>
    </source>
</evidence>
<proteinExistence type="inferred from homology"/>
<dbReference type="Pfam" id="PF18132">
    <property type="entry name" value="Tyrosinase_C"/>
    <property type="match status" value="1"/>
</dbReference>
<dbReference type="InterPro" id="IPR002227">
    <property type="entry name" value="Tyrosinase_Cu-bd"/>
</dbReference>
<dbReference type="Gene3D" id="2.60.310.20">
    <property type="match status" value="1"/>
</dbReference>
<keyword evidence="6" id="KW-0186">Copper</keyword>
<feature type="region of interest" description="Disordered" evidence="11">
    <location>
        <begin position="475"/>
        <end position="496"/>
    </location>
</feature>
<dbReference type="PROSITE" id="PS00498">
    <property type="entry name" value="TYROSINASE_2"/>
    <property type="match status" value="1"/>
</dbReference>
<dbReference type="EC" id="1.14.18.1" evidence="3"/>
<evidence type="ECO:0000256" key="1">
    <source>
        <dbReference type="ARBA" id="ARBA00001973"/>
    </source>
</evidence>
<accession>A0A8H7IQP6</accession>
<evidence type="ECO:0000256" key="10">
    <source>
        <dbReference type="ARBA" id="ARBA00048881"/>
    </source>
</evidence>
<evidence type="ECO:0000256" key="2">
    <source>
        <dbReference type="ARBA" id="ARBA00009928"/>
    </source>
</evidence>
<evidence type="ECO:0000313" key="14">
    <source>
        <dbReference type="EMBL" id="KAF9630269.1"/>
    </source>
</evidence>
<dbReference type="PROSITE" id="PS00497">
    <property type="entry name" value="TYROSINASE_1"/>
    <property type="match status" value="1"/>
</dbReference>
<comment type="similarity">
    <text evidence="2">Belongs to the tyrosinase family.</text>
</comment>
<evidence type="ECO:0000256" key="7">
    <source>
        <dbReference type="ARBA" id="ARBA00023033"/>
    </source>
</evidence>
<dbReference type="InterPro" id="IPR050316">
    <property type="entry name" value="Tyrosinase/Hemocyanin"/>
</dbReference>
<dbReference type="GO" id="GO:0004503">
    <property type="term" value="F:tyrosinase activity"/>
    <property type="evidence" value="ECO:0007669"/>
    <property type="project" value="UniProtKB-EC"/>
</dbReference>
<reference evidence="14" key="1">
    <citation type="submission" date="2016-08" db="EMBL/GenBank/DDBJ databases">
        <authorList>
            <person name="Yan J."/>
        </authorList>
    </citation>
    <scope>NUCLEOTIDE SEQUENCE</scope>
    <source>
        <strain evidence="14">CSS-01s</strain>
    </source>
</reference>
<dbReference type="GO" id="GO:0046872">
    <property type="term" value="F:metal ion binding"/>
    <property type="evidence" value="ECO:0007669"/>
    <property type="project" value="UniProtKB-KW"/>
</dbReference>